<dbReference type="AlphaFoldDB" id="A0AAP2CIA1"/>
<evidence type="ECO:0000259" key="3">
    <source>
        <dbReference type="Pfam" id="PF21722"/>
    </source>
</evidence>
<evidence type="ECO:0000256" key="1">
    <source>
        <dbReference type="SAM" id="MobiDB-lite"/>
    </source>
</evidence>
<feature type="signal peptide" evidence="2">
    <location>
        <begin position="1"/>
        <end position="21"/>
    </location>
</feature>
<reference evidence="4 5" key="1">
    <citation type="submission" date="2021-05" db="EMBL/GenBank/DDBJ databases">
        <authorList>
            <person name="Zhang Z.D."/>
            <person name="Osman G."/>
        </authorList>
    </citation>
    <scope>NUCLEOTIDE SEQUENCE [LARGE SCALE GENOMIC DNA]</scope>
    <source>
        <strain evidence="4 5">KCTC 32217</strain>
    </source>
</reference>
<feature type="compositionally biased region" description="Gly residues" evidence="1">
    <location>
        <begin position="183"/>
        <end position="204"/>
    </location>
</feature>
<feature type="domain" description="Glycine-rich" evidence="3">
    <location>
        <begin position="30"/>
        <end position="246"/>
    </location>
</feature>
<gene>
    <name evidence="4" type="ORF">KI659_09105</name>
</gene>
<comment type="caution">
    <text evidence="4">The sequence shown here is derived from an EMBL/GenBank/DDBJ whole genome shotgun (WGS) entry which is preliminary data.</text>
</comment>
<proteinExistence type="predicted"/>
<name>A0AAP2CIA1_9BACT</name>
<feature type="domain" description="Glycine-rich" evidence="3">
    <location>
        <begin position="278"/>
        <end position="529"/>
    </location>
</feature>
<keyword evidence="5" id="KW-1185">Reference proteome</keyword>
<dbReference type="EMBL" id="JAHCMY010000004">
    <property type="protein sequence ID" value="MBS9524169.1"/>
    <property type="molecule type" value="Genomic_DNA"/>
</dbReference>
<organism evidence="4 5">
    <name type="scientific">Litoribacter ruber</name>
    <dbReference type="NCBI Taxonomy" id="702568"/>
    <lineage>
        <taxon>Bacteria</taxon>
        <taxon>Pseudomonadati</taxon>
        <taxon>Bacteroidota</taxon>
        <taxon>Cytophagia</taxon>
        <taxon>Cytophagales</taxon>
        <taxon>Cyclobacteriaceae</taxon>
        <taxon>Litoribacter</taxon>
    </lineage>
</organism>
<accession>A0AAP2CIA1</accession>
<feature type="region of interest" description="Disordered" evidence="1">
    <location>
        <begin position="147"/>
        <end position="234"/>
    </location>
</feature>
<evidence type="ECO:0000256" key="2">
    <source>
        <dbReference type="SAM" id="SignalP"/>
    </source>
</evidence>
<protein>
    <recommendedName>
        <fullName evidence="3">Glycine-rich domain-containing protein</fullName>
    </recommendedName>
</protein>
<feature type="compositionally biased region" description="Low complexity" evidence="1">
    <location>
        <begin position="152"/>
        <end position="163"/>
    </location>
</feature>
<dbReference type="InterPro" id="IPR049304">
    <property type="entry name" value="Gly_rich_dom"/>
</dbReference>
<keyword evidence="2" id="KW-0732">Signal</keyword>
<dbReference type="RefSeq" id="WP_213945037.1">
    <property type="nucleotide sequence ID" value="NZ_JAHCMY010000004.1"/>
</dbReference>
<evidence type="ECO:0000313" key="5">
    <source>
        <dbReference type="Proteomes" id="UP001319104"/>
    </source>
</evidence>
<evidence type="ECO:0000313" key="4">
    <source>
        <dbReference type="EMBL" id="MBS9524169.1"/>
    </source>
</evidence>
<sequence length="728" mass="72607">MKVFFKSIFFYFILTAGFAQGQCFREYAISGNFSFNVPFGVTSVTVEVWGAGGKGADMSITGGGGGGGGGAYSRQTLVVIPGQTLSVFVGEGSESVNPGEASWVSLSTNVNNPFVLARGGSSVGLNSPTGAQGGQAALGIGEIRYNGGNGGNQTTTTRPPGNTISPVSGGGGSSGGTFQNGVAGQGPTGGEVEGGGKGGDGSSQGQGSSDGIRGGGGSGGRRQTDNPAQNIAVGGKGGNGYVKISYSCPDADPNWPDCATLIDDGALTGEAIIEFLTGVCEWIPPVGLTEFEVMVVGGGGGGGRGEMAGGGGGGGHIELTFTNINNGQGFGFDVRIPIVVGDGGVGSGDLNNRGGDGGQSSFDLNGSFAVISGGGGGGGSTNESDGSAGTGNGAAGGGASGNGSFGNGDGNNGGIGIINGLDGSGGGGGGAGSAGISGALDAEFVSGGNGGAGVESDFSGIRNIYSAGGGATATLGDLYLSSQGVGGSGVGGVARNVGEGGAGQTPGSGGGAGSLQGGNGRSGIVIVKFQLISITPIEWQNINVTFNNNIRENKIYWSTTKEWENSHFEIERSIDGASGFEVIGNVQGTGWSESLSNYEFVDDRLPLKGGNLLYRLKQVDFNGSFDYSDIISIRVPSATFTEGVWRAYPNPATGTEFQLELLDAQQYSGEEILCRIFSSTTSSGQLAFKDLNELRFGASELIGAITPGLWILEVHWGSKVERIKIVKR</sequence>
<feature type="chain" id="PRO_5043041553" description="Glycine-rich domain-containing protein" evidence="2">
    <location>
        <begin position="22"/>
        <end position="728"/>
    </location>
</feature>
<dbReference type="Proteomes" id="UP001319104">
    <property type="component" value="Unassembled WGS sequence"/>
</dbReference>
<dbReference type="Pfam" id="PF21722">
    <property type="entry name" value="Gly_rich_2"/>
    <property type="match status" value="2"/>
</dbReference>
<feature type="region of interest" description="Disordered" evidence="1">
    <location>
        <begin position="374"/>
        <end position="393"/>
    </location>
</feature>